<organism evidence="1 2">
    <name type="scientific">Heterobasidion irregulare (strain TC 32-1)</name>
    <dbReference type="NCBI Taxonomy" id="747525"/>
    <lineage>
        <taxon>Eukaryota</taxon>
        <taxon>Fungi</taxon>
        <taxon>Dikarya</taxon>
        <taxon>Basidiomycota</taxon>
        <taxon>Agaricomycotina</taxon>
        <taxon>Agaricomycetes</taxon>
        <taxon>Russulales</taxon>
        <taxon>Bondarzewiaceae</taxon>
        <taxon>Heterobasidion</taxon>
        <taxon>Heterobasidion annosum species complex</taxon>
    </lineage>
</organism>
<evidence type="ECO:0000313" key="2">
    <source>
        <dbReference type="Proteomes" id="UP000030671"/>
    </source>
</evidence>
<evidence type="ECO:0000313" key="1">
    <source>
        <dbReference type="EMBL" id="ETW82058.1"/>
    </source>
</evidence>
<dbReference type="EMBL" id="KI925458">
    <property type="protein sequence ID" value="ETW82058.1"/>
    <property type="molecule type" value="Genomic_DNA"/>
</dbReference>
<dbReference type="GeneID" id="20676603"/>
<dbReference type="RefSeq" id="XP_009545807.1">
    <property type="nucleotide sequence ID" value="XM_009547512.1"/>
</dbReference>
<accession>W4K8D6</accession>
<name>W4K8D6_HETIT</name>
<protein>
    <submittedName>
        <fullName evidence="1">Uncharacterized protein</fullName>
    </submittedName>
</protein>
<gene>
    <name evidence="1" type="ORF">HETIRDRAFT_45526</name>
</gene>
<dbReference type="AlphaFoldDB" id="W4K8D6"/>
<proteinExistence type="predicted"/>
<keyword evidence="2" id="KW-1185">Reference proteome</keyword>
<sequence>HVTSRQVCTIATSASYHHRVACRKPFLSPAAIRKYLIWAKENMTRDWNEVI</sequence>
<feature type="non-terminal residue" evidence="1">
    <location>
        <position position="1"/>
    </location>
</feature>
<reference evidence="1 2" key="1">
    <citation type="journal article" date="2012" name="New Phytol.">
        <title>Insight into trade-off between wood decay and parasitism from the genome of a fungal forest pathogen.</title>
        <authorList>
            <person name="Olson A."/>
            <person name="Aerts A."/>
            <person name="Asiegbu F."/>
            <person name="Belbahri L."/>
            <person name="Bouzid O."/>
            <person name="Broberg A."/>
            <person name="Canback B."/>
            <person name="Coutinho P.M."/>
            <person name="Cullen D."/>
            <person name="Dalman K."/>
            <person name="Deflorio G."/>
            <person name="van Diepen L.T."/>
            <person name="Dunand C."/>
            <person name="Duplessis S."/>
            <person name="Durling M."/>
            <person name="Gonthier P."/>
            <person name="Grimwood J."/>
            <person name="Fossdal C.G."/>
            <person name="Hansson D."/>
            <person name="Henrissat B."/>
            <person name="Hietala A."/>
            <person name="Himmelstrand K."/>
            <person name="Hoffmeister D."/>
            <person name="Hogberg N."/>
            <person name="James T.Y."/>
            <person name="Karlsson M."/>
            <person name="Kohler A."/>
            <person name="Kues U."/>
            <person name="Lee Y.H."/>
            <person name="Lin Y.C."/>
            <person name="Lind M."/>
            <person name="Lindquist E."/>
            <person name="Lombard V."/>
            <person name="Lucas S."/>
            <person name="Lunden K."/>
            <person name="Morin E."/>
            <person name="Murat C."/>
            <person name="Park J."/>
            <person name="Raffaello T."/>
            <person name="Rouze P."/>
            <person name="Salamov A."/>
            <person name="Schmutz J."/>
            <person name="Solheim H."/>
            <person name="Stahlberg J."/>
            <person name="Velez H."/>
            <person name="de Vries R.P."/>
            <person name="Wiebenga A."/>
            <person name="Woodward S."/>
            <person name="Yakovlev I."/>
            <person name="Garbelotto M."/>
            <person name="Martin F."/>
            <person name="Grigoriev I.V."/>
            <person name="Stenlid J."/>
        </authorList>
    </citation>
    <scope>NUCLEOTIDE SEQUENCE [LARGE SCALE GENOMIC DNA]</scope>
    <source>
        <strain evidence="1 2">TC 32-1</strain>
    </source>
</reference>
<dbReference type="InParanoid" id="W4K8D6"/>
<dbReference type="OrthoDB" id="2715981at2759"/>
<dbReference type="Proteomes" id="UP000030671">
    <property type="component" value="Unassembled WGS sequence"/>
</dbReference>
<dbReference type="HOGENOM" id="CLU_3111944_0_0_1"/>
<dbReference type="KEGG" id="hir:HETIRDRAFT_45526"/>